<dbReference type="EMBL" id="CYSF01000007">
    <property type="protein sequence ID" value="CUH84534.1"/>
    <property type="molecule type" value="Genomic_DNA"/>
</dbReference>
<protein>
    <recommendedName>
        <fullName evidence="3">SpoIIAA-like protein</fullName>
    </recommendedName>
</protein>
<name>A0A0P1GPY0_9RHOB</name>
<gene>
    <name evidence="1" type="ORF">TM5383_01745</name>
</gene>
<evidence type="ECO:0000313" key="2">
    <source>
        <dbReference type="Proteomes" id="UP000051681"/>
    </source>
</evidence>
<proteinExistence type="predicted"/>
<dbReference type="SUPFAM" id="SSF52091">
    <property type="entry name" value="SpoIIaa-like"/>
    <property type="match status" value="1"/>
</dbReference>
<dbReference type="Pfam" id="PF11964">
    <property type="entry name" value="SpoIIAA-like"/>
    <property type="match status" value="1"/>
</dbReference>
<evidence type="ECO:0000313" key="1">
    <source>
        <dbReference type="EMBL" id="CUH84534.1"/>
    </source>
</evidence>
<reference evidence="1 2" key="1">
    <citation type="submission" date="2015-09" db="EMBL/GenBank/DDBJ databases">
        <authorList>
            <consortium name="Swine Surveillance"/>
        </authorList>
    </citation>
    <scope>NUCLEOTIDE SEQUENCE [LARGE SCALE GENOMIC DNA]</scope>
    <source>
        <strain evidence="1 2">CECT 8383</strain>
    </source>
</reference>
<dbReference type="InterPro" id="IPR036513">
    <property type="entry name" value="STAS_dom_sf"/>
</dbReference>
<dbReference type="Proteomes" id="UP000051681">
    <property type="component" value="Unassembled WGS sequence"/>
</dbReference>
<dbReference type="OrthoDB" id="7619266at2"/>
<dbReference type="InterPro" id="IPR021866">
    <property type="entry name" value="SpoIIAA-like"/>
</dbReference>
<evidence type="ECO:0008006" key="3">
    <source>
        <dbReference type="Google" id="ProtNLM"/>
    </source>
</evidence>
<dbReference type="InterPro" id="IPR038396">
    <property type="entry name" value="SpoIIAA-like_sf"/>
</dbReference>
<accession>A0A0P1GPY0</accession>
<keyword evidence="2" id="KW-1185">Reference proteome</keyword>
<dbReference type="AlphaFoldDB" id="A0A0P1GPY0"/>
<dbReference type="Gene3D" id="3.40.50.10600">
    <property type="entry name" value="SpoIIaa-like domains"/>
    <property type="match status" value="1"/>
</dbReference>
<organism evidence="1 2">
    <name type="scientific">Thalassovita mediterranea</name>
    <dbReference type="NCBI Taxonomy" id="340021"/>
    <lineage>
        <taxon>Bacteria</taxon>
        <taxon>Pseudomonadati</taxon>
        <taxon>Pseudomonadota</taxon>
        <taxon>Alphaproteobacteria</taxon>
        <taxon>Rhodobacterales</taxon>
        <taxon>Roseobacteraceae</taxon>
        <taxon>Thalassovita</taxon>
    </lineage>
</organism>
<sequence>MLTVTKPQENRIDITLSGKIDATTMRQGLDDLLSLSEGITNGVMMYRIPDFAMPSFAAIGVEMTRLPALFGLLTKFDRCAVLTDAAWLKSAAEMKGSLFGGIDIKAFDLDQNEEAEAWLKA</sequence>